<gene>
    <name evidence="3" type="ORF">Slati_0167800</name>
</gene>
<feature type="domain" description="Retroviral polymerase SH3-like" evidence="2">
    <location>
        <begin position="15"/>
        <end position="48"/>
    </location>
</feature>
<feature type="domain" description="Reverse transcriptase Ty1/copia-type" evidence="1">
    <location>
        <begin position="168"/>
        <end position="223"/>
    </location>
</feature>
<evidence type="ECO:0000259" key="1">
    <source>
        <dbReference type="Pfam" id="PF07727"/>
    </source>
</evidence>
<dbReference type="CDD" id="cd09272">
    <property type="entry name" value="RNase_HI_RT_Ty1"/>
    <property type="match status" value="1"/>
</dbReference>
<evidence type="ECO:0000313" key="3">
    <source>
        <dbReference type="EMBL" id="KAL0462802.1"/>
    </source>
</evidence>
<reference evidence="3" key="1">
    <citation type="submission" date="2020-06" db="EMBL/GenBank/DDBJ databases">
        <authorList>
            <person name="Li T."/>
            <person name="Hu X."/>
            <person name="Zhang T."/>
            <person name="Song X."/>
            <person name="Zhang H."/>
            <person name="Dai N."/>
            <person name="Sheng W."/>
            <person name="Hou X."/>
            <person name="Wei L."/>
        </authorList>
    </citation>
    <scope>NUCLEOTIDE SEQUENCE</scope>
    <source>
        <strain evidence="3">KEN1</strain>
        <tissue evidence="3">Leaf</tissue>
    </source>
</reference>
<sequence length="396" mass="45472">MVRLKGGTGPCWTWFIEYPKETMGYYFYDPLEQKVFVSRNTVFLGKDFSLDSRRDEILVEESSEVSHETSETTSMPIVPADSVSVLRRSARVTQPPERFGFVSLTSQLDKDPKTYGEAMLDIDSDKWLEAMKYEMDLMGSNQVWTRVDPPKSVKPIGRKWVYKYKLRAEGEVTTFKMGVKTTFFNGFVEEEIYMDQPEGFTSAGEKQNVRLLQTSIYSLNDASFKSDDDDAKSQSGYDFKLNGGVVAWKSSKQAIMADSTTKSDYIAASEAAKEVVWMKNYINGAIAQAKERRSHHRFNHILRQYHLHREMVSRGDAWMDRVSSAENIADPLTKLVSQITHTQHLDKASTSRMGIERPMETCIKSRIHWMSAAFHRRQTWDVYAILMGRLTKCQVN</sequence>
<dbReference type="PANTHER" id="PTHR11439:SF496">
    <property type="entry name" value="RNA-DIRECTED DNA POLYMERASE"/>
    <property type="match status" value="1"/>
</dbReference>
<dbReference type="AlphaFoldDB" id="A0AAW2YBH9"/>
<dbReference type="Pfam" id="PF25597">
    <property type="entry name" value="SH3_retrovirus"/>
    <property type="match status" value="1"/>
</dbReference>
<reference evidence="3" key="2">
    <citation type="journal article" date="2024" name="Plant">
        <title>Genomic evolution and insights into agronomic trait innovations of Sesamum species.</title>
        <authorList>
            <person name="Miao H."/>
            <person name="Wang L."/>
            <person name="Qu L."/>
            <person name="Liu H."/>
            <person name="Sun Y."/>
            <person name="Le M."/>
            <person name="Wang Q."/>
            <person name="Wei S."/>
            <person name="Zheng Y."/>
            <person name="Lin W."/>
            <person name="Duan Y."/>
            <person name="Cao H."/>
            <person name="Xiong S."/>
            <person name="Wang X."/>
            <person name="Wei L."/>
            <person name="Li C."/>
            <person name="Ma Q."/>
            <person name="Ju M."/>
            <person name="Zhao R."/>
            <person name="Li G."/>
            <person name="Mu C."/>
            <person name="Tian Q."/>
            <person name="Mei H."/>
            <person name="Zhang T."/>
            <person name="Gao T."/>
            <person name="Zhang H."/>
        </authorList>
    </citation>
    <scope>NUCLEOTIDE SEQUENCE</scope>
    <source>
        <strain evidence="3">KEN1</strain>
    </source>
</reference>
<dbReference type="PANTHER" id="PTHR11439">
    <property type="entry name" value="GAG-POL-RELATED RETROTRANSPOSON"/>
    <property type="match status" value="1"/>
</dbReference>
<dbReference type="InterPro" id="IPR013103">
    <property type="entry name" value="RVT_2"/>
</dbReference>
<accession>A0AAW2YBH9</accession>
<dbReference type="EMBL" id="JACGWN010000001">
    <property type="protein sequence ID" value="KAL0462802.1"/>
    <property type="molecule type" value="Genomic_DNA"/>
</dbReference>
<organism evidence="3">
    <name type="scientific">Sesamum latifolium</name>
    <dbReference type="NCBI Taxonomy" id="2727402"/>
    <lineage>
        <taxon>Eukaryota</taxon>
        <taxon>Viridiplantae</taxon>
        <taxon>Streptophyta</taxon>
        <taxon>Embryophyta</taxon>
        <taxon>Tracheophyta</taxon>
        <taxon>Spermatophyta</taxon>
        <taxon>Magnoliopsida</taxon>
        <taxon>eudicotyledons</taxon>
        <taxon>Gunneridae</taxon>
        <taxon>Pentapetalae</taxon>
        <taxon>asterids</taxon>
        <taxon>lamiids</taxon>
        <taxon>Lamiales</taxon>
        <taxon>Pedaliaceae</taxon>
        <taxon>Sesamum</taxon>
    </lineage>
</organism>
<dbReference type="Pfam" id="PF07727">
    <property type="entry name" value="RVT_2"/>
    <property type="match status" value="1"/>
</dbReference>
<name>A0AAW2YBH9_9LAMI</name>
<evidence type="ECO:0000259" key="2">
    <source>
        <dbReference type="Pfam" id="PF25597"/>
    </source>
</evidence>
<comment type="caution">
    <text evidence="3">The sequence shown here is derived from an EMBL/GenBank/DDBJ whole genome shotgun (WGS) entry which is preliminary data.</text>
</comment>
<protein>
    <submittedName>
        <fullName evidence="3">Retrovirus-related Pol polyprotein from transposon TNT 1-94</fullName>
    </submittedName>
</protein>
<proteinExistence type="predicted"/>
<dbReference type="InterPro" id="IPR057670">
    <property type="entry name" value="SH3_retrovirus"/>
</dbReference>